<feature type="chain" id="PRO_5046784240" evidence="1">
    <location>
        <begin position="23"/>
        <end position="398"/>
    </location>
</feature>
<feature type="signal peptide" evidence="1">
    <location>
        <begin position="1"/>
        <end position="22"/>
    </location>
</feature>
<dbReference type="Pfam" id="PF18962">
    <property type="entry name" value="Por_Secre_tail"/>
    <property type="match status" value="1"/>
</dbReference>
<dbReference type="Proteomes" id="UP001167796">
    <property type="component" value="Unassembled WGS sequence"/>
</dbReference>
<accession>A0ABT9A940</accession>
<gene>
    <name evidence="3" type="ORF">Q5H92_08330</name>
</gene>
<feature type="domain" description="Secretion system C-terminal sorting" evidence="2">
    <location>
        <begin position="320"/>
        <end position="396"/>
    </location>
</feature>
<reference evidence="3" key="1">
    <citation type="submission" date="2023-07" db="EMBL/GenBank/DDBJ databases">
        <authorList>
            <person name="Kim M.K."/>
        </authorList>
    </citation>
    <scope>NUCLEOTIDE SEQUENCE</scope>
    <source>
        <strain evidence="3">M29</strain>
    </source>
</reference>
<dbReference type="InterPro" id="IPR026444">
    <property type="entry name" value="Secre_tail"/>
</dbReference>
<dbReference type="EMBL" id="JAUQSX010000003">
    <property type="protein sequence ID" value="MDO7846359.1"/>
    <property type="molecule type" value="Genomic_DNA"/>
</dbReference>
<protein>
    <submittedName>
        <fullName evidence="3">T9SS type A sorting domain-containing protein</fullName>
    </submittedName>
</protein>
<name>A0ABT9A940_9BACT</name>
<keyword evidence="1" id="KW-0732">Signal</keyword>
<evidence type="ECO:0000259" key="2">
    <source>
        <dbReference type="Pfam" id="PF18962"/>
    </source>
</evidence>
<evidence type="ECO:0000313" key="3">
    <source>
        <dbReference type="EMBL" id="MDO7846359.1"/>
    </source>
</evidence>
<comment type="caution">
    <text evidence="3">The sequence shown here is derived from an EMBL/GenBank/DDBJ whole genome shotgun (WGS) entry which is preliminary data.</text>
</comment>
<evidence type="ECO:0000313" key="4">
    <source>
        <dbReference type="Proteomes" id="UP001167796"/>
    </source>
</evidence>
<proteinExistence type="predicted"/>
<dbReference type="NCBIfam" id="TIGR04183">
    <property type="entry name" value="Por_Secre_tail"/>
    <property type="match status" value="1"/>
</dbReference>
<sequence>MKKTFTLALAGALAAASLNSNAQTISVDGTLSASEISSSGYQLIGRYTRSHSFGDAGLLSFYAAADANNIYLFLAGTLETDGNAASLGQIRNALQIYVARPGVTAVPVGTALPLPATSTPITSFKMVGAKLDQPGDFGIGVKGNGVAAQVQVDGVVYSAGSPATAVTKPLNVNGLNVNTGAAATIGSAQATGVYGLFVNAVVAFRNSSRLSTNPGAPAGGANATGLEISLSRASLGLPASGGAVQVFGLQNNADGDFFSSDIIPENTAAAPGADANGSLQRSPDFTAIPGRQSATLQVTASGATVLAARSADEAALGLQVYPNPAAGFLTVVYQVPRAGAASLVLTDLLGRPVRVLEQGQKAAGPQSTTLSTADVAAGTYLLRVQLGSTVAVRKVVLL</sequence>
<evidence type="ECO:0000256" key="1">
    <source>
        <dbReference type="SAM" id="SignalP"/>
    </source>
</evidence>
<keyword evidence="4" id="KW-1185">Reference proteome</keyword>
<dbReference type="RefSeq" id="WP_305011046.1">
    <property type="nucleotide sequence ID" value="NZ_JAUQSX010000003.1"/>
</dbReference>
<organism evidence="3 4">
    <name type="scientific">Hymenobacter mellowenesis</name>
    <dbReference type="NCBI Taxonomy" id="3063995"/>
    <lineage>
        <taxon>Bacteria</taxon>
        <taxon>Pseudomonadati</taxon>
        <taxon>Bacteroidota</taxon>
        <taxon>Cytophagia</taxon>
        <taxon>Cytophagales</taxon>
        <taxon>Hymenobacteraceae</taxon>
        <taxon>Hymenobacter</taxon>
    </lineage>
</organism>